<evidence type="ECO:0000313" key="2">
    <source>
        <dbReference type="EnsemblPlants" id="Solyc02g031780.1.1.1"/>
    </source>
</evidence>
<dbReference type="PaxDb" id="4081-Solyc02g031780.1.1"/>
<dbReference type="Proteomes" id="UP000004994">
    <property type="component" value="Chromosome 2"/>
</dbReference>
<keyword evidence="1" id="KW-1133">Transmembrane helix</keyword>
<reference evidence="2" key="2">
    <citation type="submission" date="2019-01" db="UniProtKB">
        <authorList>
            <consortium name="EnsemblPlants"/>
        </authorList>
    </citation>
    <scope>IDENTIFICATION</scope>
    <source>
        <strain evidence="2">cv. Heinz 1706</strain>
    </source>
</reference>
<evidence type="ECO:0000313" key="3">
    <source>
        <dbReference type="Proteomes" id="UP000004994"/>
    </source>
</evidence>
<evidence type="ECO:0000256" key="1">
    <source>
        <dbReference type="SAM" id="Phobius"/>
    </source>
</evidence>
<keyword evidence="1" id="KW-0812">Transmembrane</keyword>
<dbReference type="EnsemblPlants" id="Solyc02g031780.1.1">
    <property type="protein sequence ID" value="Solyc02g031780.1.1.1"/>
    <property type="gene ID" value="Solyc02g031780.1"/>
</dbReference>
<keyword evidence="3" id="KW-1185">Reference proteome</keyword>
<reference evidence="2" key="1">
    <citation type="journal article" date="2012" name="Nature">
        <title>The tomato genome sequence provides insights into fleshy fruit evolution.</title>
        <authorList>
            <consortium name="Tomato Genome Consortium"/>
        </authorList>
    </citation>
    <scope>NUCLEOTIDE SEQUENCE [LARGE SCALE GENOMIC DNA]</scope>
    <source>
        <strain evidence="2">cv. Heinz 1706</strain>
    </source>
</reference>
<dbReference type="Gramene" id="Solyc02g031780.1.1">
    <property type="protein sequence ID" value="Solyc02g031780.1.1.1"/>
    <property type="gene ID" value="Solyc02g031780.1"/>
</dbReference>
<accession>A0A3Q7EWW5</accession>
<proteinExistence type="predicted"/>
<organism evidence="2">
    <name type="scientific">Solanum lycopersicum</name>
    <name type="common">Tomato</name>
    <name type="synonym">Lycopersicon esculentum</name>
    <dbReference type="NCBI Taxonomy" id="4081"/>
    <lineage>
        <taxon>Eukaryota</taxon>
        <taxon>Viridiplantae</taxon>
        <taxon>Streptophyta</taxon>
        <taxon>Embryophyta</taxon>
        <taxon>Tracheophyta</taxon>
        <taxon>Spermatophyta</taxon>
        <taxon>Magnoliopsida</taxon>
        <taxon>eudicotyledons</taxon>
        <taxon>Gunneridae</taxon>
        <taxon>Pentapetalae</taxon>
        <taxon>asterids</taxon>
        <taxon>lamiids</taxon>
        <taxon>Solanales</taxon>
        <taxon>Solanaceae</taxon>
        <taxon>Solanoideae</taxon>
        <taxon>Solaneae</taxon>
        <taxon>Solanum</taxon>
        <taxon>Solanum subgen. Lycopersicon</taxon>
    </lineage>
</organism>
<sequence length="59" mass="7064">MWNLVVKLRIKGLALILTLIKMNEKCSLFRHTWILKCLSFFGFMHYFGVIKIVMLLLYD</sequence>
<dbReference type="InParanoid" id="A0A3Q7EWW5"/>
<dbReference type="AlphaFoldDB" id="A0A3Q7EWW5"/>
<feature type="transmembrane region" description="Helical" evidence="1">
    <location>
        <begin position="33"/>
        <end position="58"/>
    </location>
</feature>
<protein>
    <submittedName>
        <fullName evidence="2">Uncharacterized protein</fullName>
    </submittedName>
</protein>
<name>A0A3Q7EWW5_SOLLC</name>
<keyword evidence="1" id="KW-0472">Membrane</keyword>